<dbReference type="SUPFAM" id="SSF52499">
    <property type="entry name" value="Isochorismatase-like hydrolases"/>
    <property type="match status" value="1"/>
</dbReference>
<organism evidence="3 4">
    <name type="scientific">Ascobolus immersus RN42</name>
    <dbReference type="NCBI Taxonomy" id="1160509"/>
    <lineage>
        <taxon>Eukaryota</taxon>
        <taxon>Fungi</taxon>
        <taxon>Dikarya</taxon>
        <taxon>Ascomycota</taxon>
        <taxon>Pezizomycotina</taxon>
        <taxon>Pezizomycetes</taxon>
        <taxon>Pezizales</taxon>
        <taxon>Ascobolaceae</taxon>
        <taxon>Ascobolus</taxon>
    </lineage>
</organism>
<feature type="domain" description="Isochorismatase-like" evidence="2">
    <location>
        <begin position="7"/>
        <end position="159"/>
    </location>
</feature>
<evidence type="ECO:0000256" key="1">
    <source>
        <dbReference type="ARBA" id="ARBA00006336"/>
    </source>
</evidence>
<evidence type="ECO:0000313" key="3">
    <source>
        <dbReference type="EMBL" id="RPA87669.1"/>
    </source>
</evidence>
<dbReference type="STRING" id="1160509.A0A3N4IP23"/>
<dbReference type="Pfam" id="PF00857">
    <property type="entry name" value="Isochorismatase"/>
    <property type="match status" value="1"/>
</dbReference>
<evidence type="ECO:0000259" key="2">
    <source>
        <dbReference type="Pfam" id="PF00857"/>
    </source>
</evidence>
<dbReference type="EMBL" id="ML119646">
    <property type="protein sequence ID" value="RPA87669.1"/>
    <property type="molecule type" value="Genomic_DNA"/>
</dbReference>
<dbReference type="PANTHER" id="PTHR14119:SF3">
    <property type="entry name" value="ISOCHORISMATASE DOMAIN-CONTAINING PROTEIN 2"/>
    <property type="match status" value="1"/>
</dbReference>
<dbReference type="OrthoDB" id="269496at2759"/>
<protein>
    <submittedName>
        <fullName evidence="3">Isochorismatase hydrolase</fullName>
    </submittedName>
</protein>
<keyword evidence="4" id="KW-1185">Reference proteome</keyword>
<accession>A0A3N4IP23</accession>
<dbReference type="InterPro" id="IPR050993">
    <property type="entry name" value="Isochorismatase_domain"/>
</dbReference>
<evidence type="ECO:0000313" key="4">
    <source>
        <dbReference type="Proteomes" id="UP000275078"/>
    </source>
</evidence>
<dbReference type="PANTHER" id="PTHR14119">
    <property type="entry name" value="HYDROLASE"/>
    <property type="match status" value="1"/>
</dbReference>
<keyword evidence="3" id="KW-0378">Hydrolase</keyword>
<dbReference type="GO" id="GO:0016787">
    <property type="term" value="F:hydrolase activity"/>
    <property type="evidence" value="ECO:0007669"/>
    <property type="project" value="UniProtKB-KW"/>
</dbReference>
<dbReference type="InterPro" id="IPR036380">
    <property type="entry name" value="Isochorismatase-like_sf"/>
</dbReference>
<dbReference type="AlphaFoldDB" id="A0A3N4IP23"/>
<gene>
    <name evidence="3" type="ORF">BJ508DRAFT_410414</name>
</gene>
<dbReference type="InterPro" id="IPR000868">
    <property type="entry name" value="Isochorismatase-like_dom"/>
</dbReference>
<sequence>MVIANPVLLVCDIQEAFRSSIYEYPSVISTANKVVRASQILKVPHYVTTQMAAKLKPTVRELSVNTFSGSWDKTKFSMAVPPLVNALSDLAKERGVASLDIAIVGIEAHVCVLQTVMDLRKLGHNVWVLADGVSSSSLGEVKVAIERMKSVGAVISTSESWIFEVMGDANVAGFKEIQQLIKEDGIKWSSKHALEKLVAKI</sequence>
<dbReference type="Gene3D" id="3.40.50.850">
    <property type="entry name" value="Isochorismatase-like"/>
    <property type="match status" value="1"/>
</dbReference>
<comment type="similarity">
    <text evidence="1">Belongs to the isochorismatase family.</text>
</comment>
<reference evidence="3 4" key="1">
    <citation type="journal article" date="2018" name="Nat. Ecol. Evol.">
        <title>Pezizomycetes genomes reveal the molecular basis of ectomycorrhizal truffle lifestyle.</title>
        <authorList>
            <person name="Murat C."/>
            <person name="Payen T."/>
            <person name="Noel B."/>
            <person name="Kuo A."/>
            <person name="Morin E."/>
            <person name="Chen J."/>
            <person name="Kohler A."/>
            <person name="Krizsan K."/>
            <person name="Balestrini R."/>
            <person name="Da Silva C."/>
            <person name="Montanini B."/>
            <person name="Hainaut M."/>
            <person name="Levati E."/>
            <person name="Barry K.W."/>
            <person name="Belfiori B."/>
            <person name="Cichocki N."/>
            <person name="Clum A."/>
            <person name="Dockter R.B."/>
            <person name="Fauchery L."/>
            <person name="Guy J."/>
            <person name="Iotti M."/>
            <person name="Le Tacon F."/>
            <person name="Lindquist E.A."/>
            <person name="Lipzen A."/>
            <person name="Malagnac F."/>
            <person name="Mello A."/>
            <person name="Molinier V."/>
            <person name="Miyauchi S."/>
            <person name="Poulain J."/>
            <person name="Riccioni C."/>
            <person name="Rubini A."/>
            <person name="Sitrit Y."/>
            <person name="Splivallo R."/>
            <person name="Traeger S."/>
            <person name="Wang M."/>
            <person name="Zifcakova L."/>
            <person name="Wipf D."/>
            <person name="Zambonelli A."/>
            <person name="Paolocci F."/>
            <person name="Nowrousian M."/>
            <person name="Ottonello S."/>
            <person name="Baldrian P."/>
            <person name="Spatafora J.W."/>
            <person name="Henrissat B."/>
            <person name="Nagy L.G."/>
            <person name="Aury J.M."/>
            <person name="Wincker P."/>
            <person name="Grigoriev I.V."/>
            <person name="Bonfante P."/>
            <person name="Martin F.M."/>
        </authorList>
    </citation>
    <scope>NUCLEOTIDE SEQUENCE [LARGE SCALE GENOMIC DNA]</scope>
    <source>
        <strain evidence="3 4">RN42</strain>
    </source>
</reference>
<name>A0A3N4IP23_ASCIM</name>
<proteinExistence type="inferred from homology"/>
<dbReference type="Proteomes" id="UP000275078">
    <property type="component" value="Unassembled WGS sequence"/>
</dbReference>